<keyword evidence="8" id="KW-0675">Receptor</keyword>
<feature type="domain" description="Ig-like" evidence="12">
    <location>
        <begin position="324"/>
        <end position="440"/>
    </location>
</feature>
<evidence type="ECO:0000313" key="13">
    <source>
        <dbReference type="EMBL" id="KAK2896937.1"/>
    </source>
</evidence>
<evidence type="ECO:0000256" key="9">
    <source>
        <dbReference type="ARBA" id="ARBA00023180"/>
    </source>
</evidence>
<dbReference type="GO" id="GO:0006955">
    <property type="term" value="P:immune response"/>
    <property type="evidence" value="ECO:0007669"/>
    <property type="project" value="TreeGrafter"/>
</dbReference>
<keyword evidence="6 11" id="KW-0472">Membrane</keyword>
<protein>
    <recommendedName>
        <fullName evidence="12">Ig-like domain-containing protein</fullName>
    </recommendedName>
</protein>
<evidence type="ECO:0000256" key="5">
    <source>
        <dbReference type="ARBA" id="ARBA00022989"/>
    </source>
</evidence>
<keyword evidence="7" id="KW-1015">Disulfide bond</keyword>
<proteinExistence type="predicted"/>
<dbReference type="SUPFAM" id="SSF48726">
    <property type="entry name" value="Immunoglobulin"/>
    <property type="match status" value="4"/>
</dbReference>
<dbReference type="GO" id="GO:0031295">
    <property type="term" value="P:T cell costimulation"/>
    <property type="evidence" value="ECO:0007669"/>
    <property type="project" value="TreeGrafter"/>
</dbReference>
<evidence type="ECO:0000256" key="2">
    <source>
        <dbReference type="ARBA" id="ARBA00022475"/>
    </source>
</evidence>
<dbReference type="GO" id="GO:0007166">
    <property type="term" value="P:cell surface receptor signaling pathway"/>
    <property type="evidence" value="ECO:0007669"/>
    <property type="project" value="TreeGrafter"/>
</dbReference>
<dbReference type="FunFam" id="2.60.40.10:FF:004399">
    <property type="match status" value="2"/>
</dbReference>
<sequence>MNLKTLPVSVSRLVLSAQTTSPARWCLPVCSCRACDMNPLKHRATKVCLIFLLFEASCYAEFEITVPRETLTGFYGEVLILPCMFPVDSSWDLKSTVITWQRGLDVVHSFYYSQDQLDRQNRHYVNRTSLFSQEMSGGNASLKLDNVTLQDTGMFTCSVSTNTGSQKKSFGVKIAAFYSEPRLQFSMLTDGLNLLVTSVGGYPSPTLQWLMENSDITNQTQTHLMQDTQTGLYVVSSWINFTKVTNSSLTFILHNKPLGQDIRRDIHLYSDKSERQEESAYKYQECCIFIPVILLLLVMMTVFFLFQITCVDLLRHLQHFTDAPFYIEAEITAVSDTVTGFYNKVLILPCTFPVGSSWDLRSTLILWERGPDIVHSFYYSQDQLDRQNQHYVNRTSLFSQEMARGNASLRLDKVTLQDAGVYTCSVSTNTGSQKKSFEVNIAAFYSEPCLQFSMLTDRVNLLVTSDEGYPSPTLQWLMENSDITNQTQTHLMQDTQTGLYVVSSWISLTEVTNSSLTFILHNKPLGQDIRRDIQLYSDKSERQGESAYRCHGCFILIPVLLLLLLIMMTVLFVFITKRRKEQTKQNGFTEMGYPSETQILNGKSSMCL</sequence>
<name>A0AA88Q2F1_9TELE</name>
<evidence type="ECO:0000256" key="4">
    <source>
        <dbReference type="ARBA" id="ARBA00022729"/>
    </source>
</evidence>
<dbReference type="PANTHER" id="PTHR25466:SF14">
    <property type="entry name" value="BUTYROPHILIN SUBFAMILY 2 MEMBER A2-LIKE-RELATED"/>
    <property type="match status" value="1"/>
</dbReference>
<dbReference type="PROSITE" id="PS50835">
    <property type="entry name" value="IG_LIKE"/>
    <property type="match status" value="2"/>
</dbReference>
<evidence type="ECO:0000259" key="12">
    <source>
        <dbReference type="PROSITE" id="PS50835"/>
    </source>
</evidence>
<dbReference type="Proteomes" id="UP001187343">
    <property type="component" value="Unassembled WGS sequence"/>
</dbReference>
<keyword evidence="2" id="KW-1003">Cell membrane</keyword>
<dbReference type="GO" id="GO:0071222">
    <property type="term" value="P:cellular response to lipopolysaccharide"/>
    <property type="evidence" value="ECO:0007669"/>
    <property type="project" value="TreeGrafter"/>
</dbReference>
<evidence type="ECO:0000256" key="8">
    <source>
        <dbReference type="ARBA" id="ARBA00023170"/>
    </source>
</evidence>
<evidence type="ECO:0000256" key="10">
    <source>
        <dbReference type="ARBA" id="ARBA00023319"/>
    </source>
</evidence>
<dbReference type="AlphaFoldDB" id="A0AA88Q2F1"/>
<dbReference type="Pfam" id="PF07686">
    <property type="entry name" value="V-set"/>
    <property type="match status" value="2"/>
</dbReference>
<feature type="transmembrane region" description="Helical" evidence="11">
    <location>
        <begin position="286"/>
        <end position="306"/>
    </location>
</feature>
<keyword evidence="5 11" id="KW-1133">Transmembrane helix</keyword>
<keyword evidence="3 11" id="KW-0812">Transmembrane</keyword>
<keyword evidence="9" id="KW-0325">Glycoprotein</keyword>
<evidence type="ECO:0000256" key="3">
    <source>
        <dbReference type="ARBA" id="ARBA00022692"/>
    </source>
</evidence>
<keyword evidence="14" id="KW-1185">Reference proteome</keyword>
<evidence type="ECO:0000256" key="11">
    <source>
        <dbReference type="SAM" id="Phobius"/>
    </source>
</evidence>
<dbReference type="InterPro" id="IPR007110">
    <property type="entry name" value="Ig-like_dom"/>
</dbReference>
<evidence type="ECO:0000256" key="6">
    <source>
        <dbReference type="ARBA" id="ARBA00023136"/>
    </source>
</evidence>
<dbReference type="EMBL" id="JAUYZG010000010">
    <property type="protein sequence ID" value="KAK2896937.1"/>
    <property type="molecule type" value="Genomic_DNA"/>
</dbReference>
<dbReference type="GO" id="GO:0042102">
    <property type="term" value="P:positive regulation of T cell proliferation"/>
    <property type="evidence" value="ECO:0007669"/>
    <property type="project" value="TreeGrafter"/>
</dbReference>
<evidence type="ECO:0000256" key="1">
    <source>
        <dbReference type="ARBA" id="ARBA00004251"/>
    </source>
</evidence>
<dbReference type="PANTHER" id="PTHR25466">
    <property type="entry name" value="T-LYMPHOCYTE ACTIVATION ANTIGEN"/>
    <property type="match status" value="1"/>
</dbReference>
<dbReference type="Gene3D" id="2.60.40.10">
    <property type="entry name" value="Immunoglobulins"/>
    <property type="match status" value="4"/>
</dbReference>
<evidence type="ECO:0000256" key="7">
    <source>
        <dbReference type="ARBA" id="ARBA00023157"/>
    </source>
</evidence>
<comment type="caution">
    <text evidence="13">The sequence shown here is derived from an EMBL/GenBank/DDBJ whole genome shotgun (WGS) entry which is preliminary data.</text>
</comment>
<feature type="domain" description="Ig-like" evidence="12">
    <location>
        <begin position="76"/>
        <end position="173"/>
    </location>
</feature>
<feature type="transmembrane region" description="Helical" evidence="11">
    <location>
        <begin position="554"/>
        <end position="575"/>
    </location>
</feature>
<keyword evidence="4" id="KW-0732">Signal</keyword>
<keyword evidence="10" id="KW-0393">Immunoglobulin domain</keyword>
<dbReference type="InterPro" id="IPR013106">
    <property type="entry name" value="Ig_V-set"/>
</dbReference>
<dbReference type="GO" id="GO:0009897">
    <property type="term" value="C:external side of plasma membrane"/>
    <property type="evidence" value="ECO:0007669"/>
    <property type="project" value="TreeGrafter"/>
</dbReference>
<dbReference type="FunFam" id="2.60.40.10:FF:000142">
    <property type="entry name" value="V-set domain-containing T-cell activation inhibitor 1"/>
    <property type="match status" value="2"/>
</dbReference>
<dbReference type="SMART" id="SM00409">
    <property type="entry name" value="IG"/>
    <property type="match status" value="2"/>
</dbReference>
<dbReference type="InterPro" id="IPR013783">
    <property type="entry name" value="Ig-like_fold"/>
</dbReference>
<comment type="subcellular location">
    <subcellularLocation>
        <location evidence="1">Cell membrane</location>
        <topology evidence="1">Single-pass type I membrane protein</topology>
    </subcellularLocation>
</comment>
<reference evidence="13" key="1">
    <citation type="submission" date="2023-08" db="EMBL/GenBank/DDBJ databases">
        <title>Chromosome-level Genome Assembly of mud carp (Cirrhinus molitorella).</title>
        <authorList>
            <person name="Liu H."/>
        </authorList>
    </citation>
    <scope>NUCLEOTIDE SEQUENCE</scope>
    <source>
        <strain evidence="13">Prfri</strain>
        <tissue evidence="13">Muscle</tissue>
    </source>
</reference>
<organism evidence="13 14">
    <name type="scientific">Cirrhinus molitorella</name>
    <name type="common">mud carp</name>
    <dbReference type="NCBI Taxonomy" id="172907"/>
    <lineage>
        <taxon>Eukaryota</taxon>
        <taxon>Metazoa</taxon>
        <taxon>Chordata</taxon>
        <taxon>Craniata</taxon>
        <taxon>Vertebrata</taxon>
        <taxon>Euteleostomi</taxon>
        <taxon>Actinopterygii</taxon>
        <taxon>Neopterygii</taxon>
        <taxon>Teleostei</taxon>
        <taxon>Ostariophysi</taxon>
        <taxon>Cypriniformes</taxon>
        <taxon>Cyprinidae</taxon>
        <taxon>Labeoninae</taxon>
        <taxon>Labeonini</taxon>
        <taxon>Cirrhinus</taxon>
    </lineage>
</organism>
<dbReference type="GO" id="GO:0042130">
    <property type="term" value="P:negative regulation of T cell proliferation"/>
    <property type="evidence" value="ECO:0007669"/>
    <property type="project" value="TreeGrafter"/>
</dbReference>
<dbReference type="InterPro" id="IPR051713">
    <property type="entry name" value="T-cell_Activation_Regulation"/>
</dbReference>
<dbReference type="SMART" id="SM00406">
    <property type="entry name" value="IGv"/>
    <property type="match status" value="2"/>
</dbReference>
<evidence type="ECO:0000313" key="14">
    <source>
        <dbReference type="Proteomes" id="UP001187343"/>
    </source>
</evidence>
<gene>
    <name evidence="13" type="ORF">Q8A67_011425</name>
</gene>
<dbReference type="InterPro" id="IPR003599">
    <property type="entry name" value="Ig_sub"/>
</dbReference>
<dbReference type="InterPro" id="IPR036179">
    <property type="entry name" value="Ig-like_dom_sf"/>
</dbReference>
<accession>A0AA88Q2F1</accession>